<dbReference type="EMBL" id="UXSR01005538">
    <property type="protein sequence ID" value="VDD82603.1"/>
    <property type="molecule type" value="Genomic_DNA"/>
</dbReference>
<name>A0A0R3ULP2_MESCO</name>
<organism evidence="1 2">
    <name type="scientific">Mesocestoides corti</name>
    <name type="common">Flatworm</name>
    <dbReference type="NCBI Taxonomy" id="53468"/>
    <lineage>
        <taxon>Eukaryota</taxon>
        <taxon>Metazoa</taxon>
        <taxon>Spiralia</taxon>
        <taxon>Lophotrochozoa</taxon>
        <taxon>Platyhelminthes</taxon>
        <taxon>Cestoda</taxon>
        <taxon>Eucestoda</taxon>
        <taxon>Cyclophyllidea</taxon>
        <taxon>Mesocestoididae</taxon>
        <taxon>Mesocestoides</taxon>
    </lineage>
</organism>
<evidence type="ECO:0000313" key="2">
    <source>
        <dbReference type="Proteomes" id="UP000267029"/>
    </source>
</evidence>
<reference evidence="1 2" key="1">
    <citation type="submission" date="2018-10" db="EMBL/GenBank/DDBJ databases">
        <authorList>
            <consortium name="Pathogen Informatics"/>
        </authorList>
    </citation>
    <scope>NUCLEOTIDE SEQUENCE [LARGE SCALE GENOMIC DNA]</scope>
</reference>
<sequence length="117" mass="12888">MQQIDAFSSRYGGRHAFYPYLVASSIRVRADNGASMRSDECIDVPLAIAGSEYHHTLYLCTDMSYDGILGSDFLDRYAGEYGRPWGCLRLGSHEMPVAYEQINGVVAAVTPPVHPIA</sequence>
<keyword evidence="2" id="KW-1185">Reference proteome</keyword>
<protein>
    <submittedName>
        <fullName evidence="1">Uncharacterized protein</fullName>
    </submittedName>
</protein>
<dbReference type="Proteomes" id="UP000267029">
    <property type="component" value="Unassembled WGS sequence"/>
</dbReference>
<dbReference type="Gene3D" id="2.40.70.10">
    <property type="entry name" value="Acid Proteases"/>
    <property type="match status" value="1"/>
</dbReference>
<proteinExistence type="predicted"/>
<dbReference type="AlphaFoldDB" id="A0A0R3ULP2"/>
<accession>A0A0R3ULP2</accession>
<evidence type="ECO:0000313" key="1">
    <source>
        <dbReference type="EMBL" id="VDD82603.1"/>
    </source>
</evidence>
<dbReference type="InterPro" id="IPR021109">
    <property type="entry name" value="Peptidase_aspartic_dom_sf"/>
</dbReference>
<gene>
    <name evidence="1" type="ORF">MCOS_LOCUS8606</name>
</gene>